<dbReference type="Pfam" id="PF13439">
    <property type="entry name" value="Glyco_transf_4"/>
    <property type="match status" value="1"/>
</dbReference>
<dbReference type="Pfam" id="PF00534">
    <property type="entry name" value="Glycos_transf_1"/>
    <property type="match status" value="1"/>
</dbReference>
<accession>A0A2R6AFW7</accession>
<dbReference type="EMBL" id="NEXD01000039">
    <property type="protein sequence ID" value="PSN85239.1"/>
    <property type="molecule type" value="Genomic_DNA"/>
</dbReference>
<gene>
    <name evidence="3" type="ORF">B9Q02_07095</name>
</gene>
<proteinExistence type="predicted"/>
<dbReference type="PANTHER" id="PTHR12526">
    <property type="entry name" value="GLYCOSYLTRANSFERASE"/>
    <property type="match status" value="1"/>
</dbReference>
<sequence length="378" mass="41828">MNLTIVSFSGNYPLDVGGPQSVAYYLAKTLQEKGVNVSLWLRFPSMKKETEWSLTPEAKLLKEMGVNVKAIFANYSPLSFLRYPFYIAKVSKQADCESCELVHFNSPPVDAALSLPKKFASQGIPMTIAIHGGLFYESKNFLGRLLFKRQAKLFKAAVVFNSFSKEIALRNGFSEESVKVIPNAVDVKAIESLEAEALSGEPSVFFSGRLETIKGVQNLIQAVQIAREELKGLRVYVAGSGSLENLVKNAAEKLKPNLVYLGKLPTTTQVIKRIKGSSFYVLPSLKENFSISLLEAMASGVPIICSDAQGNTEVLNENEAWIFKRGSPTSLAETLILANCNEKQSKSKAKNAFIKVKTQFDWSVVSQKYYEFFEGLIQ</sequence>
<dbReference type="GO" id="GO:0016757">
    <property type="term" value="F:glycosyltransferase activity"/>
    <property type="evidence" value="ECO:0007669"/>
    <property type="project" value="InterPro"/>
</dbReference>
<name>A0A2R6AFW7_9ARCH</name>
<evidence type="ECO:0008006" key="5">
    <source>
        <dbReference type="Google" id="ProtNLM"/>
    </source>
</evidence>
<reference evidence="3 4" key="1">
    <citation type="submission" date="2017-04" db="EMBL/GenBank/DDBJ databases">
        <title>Novel microbial lineages endemic to geothermal iron-oxide mats fill important gaps in the evolutionary history of Archaea.</title>
        <authorList>
            <person name="Jay Z.J."/>
            <person name="Beam J.P."/>
            <person name="Dlakic M."/>
            <person name="Rusch D.B."/>
            <person name="Kozubal M.A."/>
            <person name="Inskeep W.P."/>
        </authorList>
    </citation>
    <scope>NUCLEOTIDE SEQUENCE [LARGE SCALE GENOMIC DNA]</scope>
    <source>
        <strain evidence="3">BE_D</strain>
    </source>
</reference>
<comment type="caution">
    <text evidence="3">The sequence shown here is derived from an EMBL/GenBank/DDBJ whole genome shotgun (WGS) entry which is preliminary data.</text>
</comment>
<dbReference type="Proteomes" id="UP000240569">
    <property type="component" value="Unassembled WGS sequence"/>
</dbReference>
<dbReference type="Gene3D" id="3.40.50.2000">
    <property type="entry name" value="Glycogen Phosphorylase B"/>
    <property type="match status" value="2"/>
</dbReference>
<evidence type="ECO:0000313" key="3">
    <source>
        <dbReference type="EMBL" id="PSN85239.1"/>
    </source>
</evidence>
<evidence type="ECO:0000259" key="2">
    <source>
        <dbReference type="Pfam" id="PF13439"/>
    </source>
</evidence>
<evidence type="ECO:0000259" key="1">
    <source>
        <dbReference type="Pfam" id="PF00534"/>
    </source>
</evidence>
<protein>
    <recommendedName>
        <fullName evidence="5">Glycosyl transferase family 1 domain-containing protein</fullName>
    </recommendedName>
</protein>
<dbReference type="InterPro" id="IPR001296">
    <property type="entry name" value="Glyco_trans_1"/>
</dbReference>
<dbReference type="PANTHER" id="PTHR12526:SF630">
    <property type="entry name" value="GLYCOSYLTRANSFERASE"/>
    <property type="match status" value="1"/>
</dbReference>
<dbReference type="SUPFAM" id="SSF53756">
    <property type="entry name" value="UDP-Glycosyltransferase/glycogen phosphorylase"/>
    <property type="match status" value="1"/>
</dbReference>
<dbReference type="CDD" id="cd03801">
    <property type="entry name" value="GT4_PimA-like"/>
    <property type="match status" value="1"/>
</dbReference>
<feature type="domain" description="Glycosyltransferase subfamily 4-like N-terminal" evidence="2">
    <location>
        <begin position="16"/>
        <end position="187"/>
    </location>
</feature>
<dbReference type="InterPro" id="IPR028098">
    <property type="entry name" value="Glyco_trans_4-like_N"/>
</dbReference>
<feature type="domain" description="Glycosyl transferase family 1" evidence="1">
    <location>
        <begin position="199"/>
        <end position="352"/>
    </location>
</feature>
<organism evidence="3 4">
    <name type="scientific">Candidatus Marsarchaeota G1 archaeon BE_D</name>
    <dbReference type="NCBI Taxonomy" id="1978156"/>
    <lineage>
        <taxon>Archaea</taxon>
        <taxon>Candidatus Marsarchaeota</taxon>
        <taxon>Candidatus Marsarchaeota group 1</taxon>
    </lineage>
</organism>
<evidence type="ECO:0000313" key="4">
    <source>
        <dbReference type="Proteomes" id="UP000240569"/>
    </source>
</evidence>
<dbReference type="AlphaFoldDB" id="A0A2R6AFW7"/>